<feature type="compositionally biased region" description="Basic and acidic residues" evidence="1">
    <location>
        <begin position="305"/>
        <end position="314"/>
    </location>
</feature>
<dbReference type="AlphaFoldDB" id="A0A2H3CZF5"/>
<feature type="transmembrane region" description="Helical" evidence="2">
    <location>
        <begin position="153"/>
        <end position="176"/>
    </location>
</feature>
<keyword evidence="2" id="KW-0472">Membrane</keyword>
<reference evidence="4" key="1">
    <citation type="journal article" date="2017" name="Nat. Ecol. Evol.">
        <title>Genome expansion and lineage-specific genetic innovations in the forest pathogenic fungi Armillaria.</title>
        <authorList>
            <person name="Sipos G."/>
            <person name="Prasanna A.N."/>
            <person name="Walter M.C."/>
            <person name="O'Connor E."/>
            <person name="Balint B."/>
            <person name="Krizsan K."/>
            <person name="Kiss B."/>
            <person name="Hess J."/>
            <person name="Varga T."/>
            <person name="Slot J."/>
            <person name="Riley R."/>
            <person name="Boka B."/>
            <person name="Rigling D."/>
            <person name="Barry K."/>
            <person name="Lee J."/>
            <person name="Mihaltcheva S."/>
            <person name="LaButti K."/>
            <person name="Lipzen A."/>
            <person name="Waldron R."/>
            <person name="Moloney N.M."/>
            <person name="Sperisen C."/>
            <person name="Kredics L."/>
            <person name="Vagvoelgyi C."/>
            <person name="Patrignani A."/>
            <person name="Fitzpatrick D."/>
            <person name="Nagy I."/>
            <person name="Doyle S."/>
            <person name="Anderson J.B."/>
            <person name="Grigoriev I.V."/>
            <person name="Gueldener U."/>
            <person name="Muensterkoetter M."/>
            <person name="Nagy L.G."/>
        </authorList>
    </citation>
    <scope>NUCLEOTIDE SEQUENCE [LARGE SCALE GENOMIC DNA]</scope>
    <source>
        <strain evidence="4">Ar21-2</strain>
    </source>
</reference>
<feature type="compositionally biased region" description="Polar residues" evidence="1">
    <location>
        <begin position="292"/>
        <end position="304"/>
    </location>
</feature>
<dbReference type="EMBL" id="KZ293729">
    <property type="protein sequence ID" value="PBK81473.1"/>
    <property type="molecule type" value="Genomic_DNA"/>
</dbReference>
<gene>
    <name evidence="3" type="ORF">ARMGADRAFT_1039274</name>
</gene>
<protein>
    <submittedName>
        <fullName evidence="3">Uncharacterized protein</fullName>
    </submittedName>
</protein>
<name>A0A2H3CZF5_ARMGA</name>
<evidence type="ECO:0000256" key="2">
    <source>
        <dbReference type="SAM" id="Phobius"/>
    </source>
</evidence>
<evidence type="ECO:0000256" key="1">
    <source>
        <dbReference type="SAM" id="MobiDB-lite"/>
    </source>
</evidence>
<accession>A0A2H3CZF5</accession>
<organism evidence="3 4">
    <name type="scientific">Armillaria gallica</name>
    <name type="common">Bulbous honey fungus</name>
    <name type="synonym">Armillaria bulbosa</name>
    <dbReference type="NCBI Taxonomy" id="47427"/>
    <lineage>
        <taxon>Eukaryota</taxon>
        <taxon>Fungi</taxon>
        <taxon>Dikarya</taxon>
        <taxon>Basidiomycota</taxon>
        <taxon>Agaricomycotina</taxon>
        <taxon>Agaricomycetes</taxon>
        <taxon>Agaricomycetidae</taxon>
        <taxon>Agaricales</taxon>
        <taxon>Marasmiineae</taxon>
        <taxon>Physalacriaceae</taxon>
        <taxon>Armillaria</taxon>
    </lineage>
</organism>
<dbReference type="InParanoid" id="A0A2H3CZF5"/>
<evidence type="ECO:0000313" key="3">
    <source>
        <dbReference type="EMBL" id="PBK81473.1"/>
    </source>
</evidence>
<feature type="transmembrane region" description="Helical" evidence="2">
    <location>
        <begin position="188"/>
        <end position="211"/>
    </location>
</feature>
<sequence length="427" mass="47674">MVIRADIPLDLNGDESAYMFQFLDTQLNCGMLYALLHGILAVTLWNICEPGALHSDLQAEVNCAVINKLWPIRRALVLVIILLYILITASFAVGWSSMHSAFIGNGKSFRTVYSKLNGMRAFYLETGIAASASTSLTDLYMIWCCWVVWGRRWLIIVLPIFFLLSAMVSKIMAVYHEYVNMSADVYPVLYTSFILATTLWCTLLIIHRILTVTRFRRGAEGRLGAFHRFVEALVESSALYSASLILFLAFAIRDDLRMHYFDIVAGIVKGIAPTLLVGRITAGHRARPDDSWQGSVMTSTSIRSRSQEHSRTSFREASPMLDGDLEAQHEISLREPSPTLSSVSVAAAYAHPNTDVTLETPPHLRNRSLLHDHSSMYEDVILGYTTVDEVTVDEDVALKRMQISDAALVCKPPLDSNQSLCNSMIVD</sequence>
<keyword evidence="2" id="KW-0812">Transmembrane</keyword>
<keyword evidence="2" id="KW-1133">Transmembrane helix</keyword>
<keyword evidence="4" id="KW-1185">Reference proteome</keyword>
<evidence type="ECO:0000313" key="4">
    <source>
        <dbReference type="Proteomes" id="UP000217790"/>
    </source>
</evidence>
<dbReference type="OMA" id="DESAYMF"/>
<dbReference type="Proteomes" id="UP000217790">
    <property type="component" value="Unassembled WGS sequence"/>
</dbReference>
<dbReference type="OrthoDB" id="2962897at2759"/>
<proteinExistence type="predicted"/>
<feature type="transmembrane region" description="Helical" evidence="2">
    <location>
        <begin position="232"/>
        <end position="252"/>
    </location>
</feature>
<feature type="transmembrane region" description="Helical" evidence="2">
    <location>
        <begin position="76"/>
        <end position="102"/>
    </location>
</feature>
<feature type="region of interest" description="Disordered" evidence="1">
    <location>
        <begin position="291"/>
        <end position="316"/>
    </location>
</feature>
<feature type="transmembrane region" description="Helical" evidence="2">
    <location>
        <begin position="122"/>
        <end position="146"/>
    </location>
</feature>